<feature type="region of interest" description="Disordered" evidence="3">
    <location>
        <begin position="311"/>
        <end position="341"/>
    </location>
</feature>
<evidence type="ECO:0000256" key="4">
    <source>
        <dbReference type="SAM" id="Phobius"/>
    </source>
</evidence>
<feature type="domain" description="CzcB-like C-terminal circularly permuted SH3-like" evidence="8">
    <location>
        <begin position="232"/>
        <end position="293"/>
    </location>
</feature>
<comment type="similarity">
    <text evidence="1">Belongs to the membrane fusion protein (MFP) (TC 8.A.1) family.</text>
</comment>
<dbReference type="InterPro" id="IPR058792">
    <property type="entry name" value="Beta-barrel_RND_2"/>
</dbReference>
<keyword evidence="4" id="KW-1133">Transmembrane helix</keyword>
<name>A0A6B3L6D8_9BACT</name>
<evidence type="ECO:0000259" key="8">
    <source>
        <dbReference type="Pfam" id="PF25975"/>
    </source>
</evidence>
<evidence type="ECO:0000259" key="6">
    <source>
        <dbReference type="Pfam" id="PF25917"/>
    </source>
</evidence>
<dbReference type="GO" id="GO:0022857">
    <property type="term" value="F:transmembrane transporter activity"/>
    <property type="evidence" value="ECO:0007669"/>
    <property type="project" value="InterPro"/>
</dbReference>
<dbReference type="GO" id="GO:0060003">
    <property type="term" value="P:copper ion export"/>
    <property type="evidence" value="ECO:0007669"/>
    <property type="project" value="TreeGrafter"/>
</dbReference>
<dbReference type="PANTHER" id="PTHR30097">
    <property type="entry name" value="CATION EFFLUX SYSTEM PROTEIN CUSB"/>
    <property type="match status" value="1"/>
</dbReference>
<feature type="compositionally biased region" description="Basic and acidic residues" evidence="3">
    <location>
        <begin position="311"/>
        <end position="334"/>
    </location>
</feature>
<organism evidence="9 10">
    <name type="scientific">Sulfuriroseicoccus oceanibius</name>
    <dbReference type="NCBI Taxonomy" id="2707525"/>
    <lineage>
        <taxon>Bacteria</taxon>
        <taxon>Pseudomonadati</taxon>
        <taxon>Verrucomicrobiota</taxon>
        <taxon>Verrucomicrobiia</taxon>
        <taxon>Verrucomicrobiales</taxon>
        <taxon>Verrucomicrobiaceae</taxon>
        <taxon>Sulfuriroseicoccus</taxon>
    </lineage>
</organism>
<dbReference type="AlphaFoldDB" id="A0A6B3L6D8"/>
<feature type="transmembrane region" description="Helical" evidence="4">
    <location>
        <begin position="348"/>
        <end position="369"/>
    </location>
</feature>
<dbReference type="InterPro" id="IPR006143">
    <property type="entry name" value="RND_pump_MFP"/>
</dbReference>
<dbReference type="NCBIfam" id="TIGR01730">
    <property type="entry name" value="RND_mfp"/>
    <property type="match status" value="1"/>
</dbReference>
<proteinExistence type="inferred from homology"/>
<keyword evidence="4" id="KW-0472">Membrane</keyword>
<sequence>MKLFNKIFSVAVCAAVVGFAQGAEEALPPGSVMLSDMGAENIGLQTVEADEVSFETTAFAIGRIEEVPSNHAVVSSRIAGRVIEVLALPGDQVEKGQVMLQVESRQPGDPPPVIPLKAPISGMVTQSHTRLGEPIDPSAEVFDVVDLSEVWAVARVPEHLAAQLQVGAQARIRVSAVGGTVFVGELLRFGTQANLESGTIDAVFRVPNPEFKMRPGMRAEFSIVLDARDDVLAVPRDALQGTPTDRFVFIRHIDAPNVYVKTPIVVGEMNDELVEVVSGLFLGDEVVTRGSYPLSYAGGGGVSLKEALDAAHGHEHNEDGSEMTAEQKKAKDAAKQAAAGNGGGGNPLLTRFLMIACGVLLVLLVVSVATRKPRD</sequence>
<keyword evidence="5" id="KW-0732">Signal</keyword>
<keyword evidence="4" id="KW-0812">Transmembrane</keyword>
<evidence type="ECO:0000256" key="1">
    <source>
        <dbReference type="ARBA" id="ARBA00009477"/>
    </source>
</evidence>
<dbReference type="GO" id="GO:0016020">
    <property type="term" value="C:membrane"/>
    <property type="evidence" value="ECO:0007669"/>
    <property type="project" value="InterPro"/>
</dbReference>
<dbReference type="GO" id="GO:0015679">
    <property type="term" value="P:plasma membrane copper ion transport"/>
    <property type="evidence" value="ECO:0007669"/>
    <property type="project" value="TreeGrafter"/>
</dbReference>
<dbReference type="InterPro" id="IPR058625">
    <property type="entry name" value="MdtA-like_BSH"/>
</dbReference>
<keyword evidence="2" id="KW-0813">Transport</keyword>
<evidence type="ECO:0000256" key="5">
    <source>
        <dbReference type="SAM" id="SignalP"/>
    </source>
</evidence>
<dbReference type="KEGG" id="soa:G3M56_004140"/>
<evidence type="ECO:0000313" key="10">
    <source>
        <dbReference type="Proteomes" id="UP000475117"/>
    </source>
</evidence>
<feature type="domain" description="Multidrug resistance protein MdtA-like barrel-sandwich hybrid" evidence="6">
    <location>
        <begin position="71"/>
        <end position="142"/>
    </location>
</feature>
<dbReference type="InterPro" id="IPR058649">
    <property type="entry name" value="CzcB_C"/>
</dbReference>
<dbReference type="Pfam" id="PF25954">
    <property type="entry name" value="Beta-barrel_RND_2"/>
    <property type="match status" value="1"/>
</dbReference>
<evidence type="ECO:0000256" key="2">
    <source>
        <dbReference type="ARBA" id="ARBA00022448"/>
    </source>
</evidence>
<dbReference type="Pfam" id="PF25975">
    <property type="entry name" value="CzcB_C"/>
    <property type="match status" value="1"/>
</dbReference>
<dbReference type="PANTHER" id="PTHR30097:SF4">
    <property type="entry name" value="SLR6042 PROTEIN"/>
    <property type="match status" value="1"/>
</dbReference>
<dbReference type="GO" id="GO:0030288">
    <property type="term" value="C:outer membrane-bounded periplasmic space"/>
    <property type="evidence" value="ECO:0007669"/>
    <property type="project" value="TreeGrafter"/>
</dbReference>
<dbReference type="EMBL" id="CP066776">
    <property type="protein sequence ID" value="QQL45783.1"/>
    <property type="molecule type" value="Genomic_DNA"/>
</dbReference>
<protein>
    <submittedName>
        <fullName evidence="9">Efflux RND transporter periplasmic adaptor subunit</fullName>
    </submittedName>
</protein>
<feature type="chain" id="PRO_5043310547" evidence="5">
    <location>
        <begin position="23"/>
        <end position="375"/>
    </location>
</feature>
<feature type="domain" description="CusB-like beta-barrel" evidence="7">
    <location>
        <begin position="149"/>
        <end position="223"/>
    </location>
</feature>
<feature type="signal peptide" evidence="5">
    <location>
        <begin position="1"/>
        <end position="22"/>
    </location>
</feature>
<dbReference type="Proteomes" id="UP000475117">
    <property type="component" value="Chromosome"/>
</dbReference>
<dbReference type="GO" id="GO:0046914">
    <property type="term" value="F:transition metal ion binding"/>
    <property type="evidence" value="ECO:0007669"/>
    <property type="project" value="TreeGrafter"/>
</dbReference>
<dbReference type="Gene3D" id="2.40.420.20">
    <property type="match status" value="1"/>
</dbReference>
<evidence type="ECO:0000313" key="9">
    <source>
        <dbReference type="EMBL" id="QQL45783.1"/>
    </source>
</evidence>
<dbReference type="Gene3D" id="2.40.30.170">
    <property type="match status" value="1"/>
</dbReference>
<gene>
    <name evidence="9" type="ORF">G3M56_004140</name>
</gene>
<dbReference type="SUPFAM" id="SSF111369">
    <property type="entry name" value="HlyD-like secretion proteins"/>
    <property type="match status" value="1"/>
</dbReference>
<dbReference type="InterPro" id="IPR051909">
    <property type="entry name" value="MFP_Cation_Efflux"/>
</dbReference>
<reference evidence="9 10" key="1">
    <citation type="submission" date="2020-12" db="EMBL/GenBank/DDBJ databases">
        <title>Sulforoseuscoccus oceanibium gen. nov., sp. nov., a representative of the phylum Verrucomicrobia with special cytoplasmic membrane, and proposal of Sulforoseuscoccusaceae fam. nov.</title>
        <authorList>
            <person name="Xi F."/>
        </authorList>
    </citation>
    <scope>NUCLEOTIDE SEQUENCE [LARGE SCALE GENOMIC DNA]</scope>
    <source>
        <strain evidence="9 10">T37</strain>
    </source>
</reference>
<accession>A0A6B3L6D8</accession>
<evidence type="ECO:0000256" key="3">
    <source>
        <dbReference type="SAM" id="MobiDB-lite"/>
    </source>
</evidence>
<dbReference type="Pfam" id="PF25917">
    <property type="entry name" value="BSH_RND"/>
    <property type="match status" value="1"/>
</dbReference>
<evidence type="ECO:0000259" key="7">
    <source>
        <dbReference type="Pfam" id="PF25954"/>
    </source>
</evidence>
<dbReference type="RefSeq" id="WP_164364433.1">
    <property type="nucleotide sequence ID" value="NZ_CP066776.1"/>
</dbReference>
<keyword evidence="10" id="KW-1185">Reference proteome</keyword>
<dbReference type="Gene3D" id="2.40.50.100">
    <property type="match status" value="1"/>
</dbReference>